<keyword evidence="10" id="KW-0175">Coiled coil</keyword>
<dbReference type="GO" id="GO:0006281">
    <property type="term" value="P:DNA repair"/>
    <property type="evidence" value="ECO:0007669"/>
    <property type="project" value="UniProtKB-KW"/>
</dbReference>
<evidence type="ECO:0000256" key="10">
    <source>
        <dbReference type="SAM" id="Coils"/>
    </source>
</evidence>
<evidence type="ECO:0000256" key="7">
    <source>
        <dbReference type="ARBA" id="ARBA00023204"/>
    </source>
</evidence>
<dbReference type="PANTHER" id="PTHR11059">
    <property type="entry name" value="DNA REPAIR PROTEIN RECN"/>
    <property type="match status" value="1"/>
</dbReference>
<dbReference type="CDD" id="cd03241">
    <property type="entry name" value="ABC_RecN"/>
    <property type="match status" value="1"/>
</dbReference>
<protein>
    <recommendedName>
        <fullName evidence="3 9">DNA repair protein RecN</fullName>
    </recommendedName>
    <alternativeName>
        <fullName evidence="8 9">Recombination protein N</fullName>
    </alternativeName>
</protein>
<dbReference type="InterPro" id="IPR027417">
    <property type="entry name" value="P-loop_NTPase"/>
</dbReference>
<dbReference type="InterPro" id="IPR003395">
    <property type="entry name" value="RecF/RecN/SMC_N"/>
</dbReference>
<dbReference type="GO" id="GO:0005524">
    <property type="term" value="F:ATP binding"/>
    <property type="evidence" value="ECO:0007669"/>
    <property type="project" value="UniProtKB-KW"/>
</dbReference>
<evidence type="ECO:0000256" key="1">
    <source>
        <dbReference type="ARBA" id="ARBA00003618"/>
    </source>
</evidence>
<keyword evidence="4" id="KW-0547">Nucleotide-binding</keyword>
<dbReference type="SUPFAM" id="SSF52540">
    <property type="entry name" value="P-loop containing nucleoside triphosphate hydrolases"/>
    <property type="match status" value="1"/>
</dbReference>
<organism evidence="12">
    <name type="scientific">uncultured Aureispira sp</name>
    <dbReference type="NCBI Taxonomy" id="1331704"/>
    <lineage>
        <taxon>Bacteria</taxon>
        <taxon>Pseudomonadati</taxon>
        <taxon>Bacteroidota</taxon>
        <taxon>Saprospiria</taxon>
        <taxon>Saprospirales</taxon>
        <taxon>Saprospiraceae</taxon>
        <taxon>Aureispira</taxon>
        <taxon>environmental samples</taxon>
    </lineage>
</organism>
<dbReference type="Gene3D" id="3.40.50.300">
    <property type="entry name" value="P-loop containing nucleotide triphosphate hydrolases"/>
    <property type="match status" value="2"/>
</dbReference>
<reference evidence="12" key="1">
    <citation type="submission" date="2020-01" db="EMBL/GenBank/DDBJ databases">
        <authorList>
            <person name="Meier V. D."/>
            <person name="Meier V D."/>
        </authorList>
    </citation>
    <scope>NUCLEOTIDE SEQUENCE</scope>
    <source>
        <strain evidence="12">HLG_WM_MAG_10</strain>
    </source>
</reference>
<proteinExistence type="inferred from homology"/>
<feature type="domain" description="RecF/RecN/SMC N-terminal" evidence="11">
    <location>
        <begin position="24"/>
        <end position="530"/>
    </location>
</feature>
<evidence type="ECO:0000256" key="8">
    <source>
        <dbReference type="ARBA" id="ARBA00033408"/>
    </source>
</evidence>
<dbReference type="GO" id="GO:0043590">
    <property type="term" value="C:bacterial nucleoid"/>
    <property type="evidence" value="ECO:0007669"/>
    <property type="project" value="TreeGrafter"/>
</dbReference>
<comment type="similarity">
    <text evidence="2 9">Belongs to the RecN family.</text>
</comment>
<dbReference type="EMBL" id="CACVAQ010000027">
    <property type="protein sequence ID" value="CAA6799297.1"/>
    <property type="molecule type" value="Genomic_DNA"/>
</dbReference>
<name>A0A6S6S853_9BACT</name>
<dbReference type="AlphaFoldDB" id="A0A6S6S853"/>
<feature type="coiled-coil region" evidence="10">
    <location>
        <begin position="178"/>
        <end position="208"/>
    </location>
</feature>
<dbReference type="NCBIfam" id="TIGR00634">
    <property type="entry name" value="recN"/>
    <property type="match status" value="1"/>
</dbReference>
<evidence type="ECO:0000256" key="4">
    <source>
        <dbReference type="ARBA" id="ARBA00022741"/>
    </source>
</evidence>
<evidence type="ECO:0000256" key="2">
    <source>
        <dbReference type="ARBA" id="ARBA00009441"/>
    </source>
</evidence>
<comment type="function">
    <text evidence="1 9">May be involved in recombinational repair of damaged DNA.</text>
</comment>
<dbReference type="GO" id="GO:0006310">
    <property type="term" value="P:DNA recombination"/>
    <property type="evidence" value="ECO:0007669"/>
    <property type="project" value="InterPro"/>
</dbReference>
<evidence type="ECO:0000256" key="5">
    <source>
        <dbReference type="ARBA" id="ARBA00022763"/>
    </source>
</evidence>
<evidence type="ECO:0000256" key="9">
    <source>
        <dbReference type="PIRNR" id="PIRNR003128"/>
    </source>
</evidence>
<dbReference type="PIRSF" id="PIRSF003128">
    <property type="entry name" value="RecN"/>
    <property type="match status" value="1"/>
</dbReference>
<keyword evidence="6" id="KW-0067">ATP-binding</keyword>
<evidence type="ECO:0000256" key="3">
    <source>
        <dbReference type="ARBA" id="ARBA00021315"/>
    </source>
</evidence>
<gene>
    <name evidence="12" type="ORF">HELGO_WM29171</name>
</gene>
<evidence type="ECO:0000313" key="12">
    <source>
        <dbReference type="EMBL" id="CAA6799297.1"/>
    </source>
</evidence>
<keyword evidence="7 9" id="KW-0234">DNA repair</keyword>
<accession>A0A6S6S853</accession>
<dbReference type="Pfam" id="PF02463">
    <property type="entry name" value="SMC_N"/>
    <property type="match status" value="1"/>
</dbReference>
<keyword evidence="5 9" id="KW-0227">DNA damage</keyword>
<sequence length="574" mass="64531">MSFVAHFCIFVWQSLFCTNIQIEMIQTLTIQNYAIIEELVINFSDNLTIITGETGAGKSIMLGGLGLIMGKRADTKVLYKQNSKCIVEGVFNISPYGLQDFFELHDLDYEAETSLRREITPSGKSRAFVNDTPVRLGVLKELSNKLIDLHQQFDTLDIHDAVFQVKVIDAIADNKKLLAKYQKEYGAYEETKRSLTKLIKQSQDANKESDFLTYQLNELTDAALEKGEMEALEMEQGRLNNAEEIQRVLGGAAVHINEDENSISSQLTDLSNAAATLVEFHPNLPKLLEQFDSILLEIEEIGNQFHVIAEETEHDGERLIEVNERLSLLFNLISKYHVQNDEELLALRDDLAEKLGGFEDISDRIEQLKTRVRQHEKQLLETGKKLSDKRQKVRGKFEKSVQNRLSQLSMQYARLEVEIVQTKEFMPSGIDRLRFLFAANKGSRLEEIKGVASGGELSRLALCIKSLVASAIPLPTLIFDEIDSGVSGEVALQMGIILQALSTEHQVISITHSPQIAAKANTHYFVRKKVTGNKTTTFVSELNQEERILEIAKMLSGNPPSEVAKENARELLGC</sequence>
<feature type="coiled-coil region" evidence="10">
    <location>
        <begin position="358"/>
        <end position="418"/>
    </location>
</feature>
<dbReference type="PANTHER" id="PTHR11059:SF0">
    <property type="entry name" value="DNA REPAIR PROTEIN RECN"/>
    <property type="match status" value="1"/>
</dbReference>
<evidence type="ECO:0000256" key="6">
    <source>
        <dbReference type="ARBA" id="ARBA00022840"/>
    </source>
</evidence>
<dbReference type="GO" id="GO:0009432">
    <property type="term" value="P:SOS response"/>
    <property type="evidence" value="ECO:0007669"/>
    <property type="project" value="TreeGrafter"/>
</dbReference>
<evidence type="ECO:0000259" key="11">
    <source>
        <dbReference type="Pfam" id="PF02463"/>
    </source>
</evidence>
<dbReference type="InterPro" id="IPR004604">
    <property type="entry name" value="DNA_recomb/repair_RecN"/>
</dbReference>